<evidence type="ECO:0000256" key="1">
    <source>
        <dbReference type="ARBA" id="ARBA00023587"/>
    </source>
</evidence>
<dbReference type="EMBL" id="FQZV01000027">
    <property type="protein sequence ID" value="SHJ49591.1"/>
    <property type="molecule type" value="Genomic_DNA"/>
</dbReference>
<evidence type="ECO:0000313" key="5">
    <source>
        <dbReference type="Proteomes" id="UP000184536"/>
    </source>
</evidence>
<keyword evidence="5" id="KW-1185">Reference proteome</keyword>
<proteinExistence type="predicted"/>
<reference evidence="5" key="1">
    <citation type="submission" date="2016-11" db="EMBL/GenBank/DDBJ databases">
        <authorList>
            <person name="Varghese N."/>
            <person name="Submissions S."/>
        </authorList>
    </citation>
    <scope>NUCLEOTIDE SEQUENCE [LARGE SCALE GENOMIC DNA]</scope>
    <source>
        <strain evidence="5">DSM 17957</strain>
    </source>
</reference>
<accession>A0A1M6JSC3</accession>
<gene>
    <name evidence="4" type="ORF">SAMN02745975_02219</name>
</gene>
<dbReference type="SUPFAM" id="SSF159133">
    <property type="entry name" value="EutN/CcmL-like"/>
    <property type="match status" value="1"/>
</dbReference>
<dbReference type="STRING" id="1121919.SAMN02745975_02219"/>
<dbReference type="Pfam" id="PF03319">
    <property type="entry name" value="EutN_CcmL"/>
    <property type="match status" value="1"/>
</dbReference>
<dbReference type="OrthoDB" id="196195at2"/>
<dbReference type="Gene3D" id="2.40.50.220">
    <property type="entry name" value="EutN/Ccml"/>
    <property type="match status" value="1"/>
</dbReference>
<dbReference type="CDD" id="cd01614">
    <property type="entry name" value="EutN_CcmL"/>
    <property type="match status" value="1"/>
</dbReference>
<evidence type="ECO:0000313" key="4">
    <source>
        <dbReference type="EMBL" id="SHJ49591.1"/>
    </source>
</evidence>
<keyword evidence="3" id="KW-1283">Bacterial microcompartment</keyword>
<comment type="subcellular location">
    <subcellularLocation>
        <location evidence="1">Carboxysome</location>
    </subcellularLocation>
</comment>
<evidence type="ECO:0000256" key="2">
    <source>
        <dbReference type="ARBA" id="ARBA00023669"/>
    </source>
</evidence>
<keyword evidence="2" id="KW-1282">Carboxysome</keyword>
<name>A0A1M6JSC3_9FIRM</name>
<dbReference type="InterPro" id="IPR036677">
    <property type="entry name" value="EutN_CcmL_sf"/>
</dbReference>
<dbReference type="InterPro" id="IPR004992">
    <property type="entry name" value="EutN_CcmL"/>
</dbReference>
<organism evidence="4 5">
    <name type="scientific">Geosporobacter subterraneus DSM 17957</name>
    <dbReference type="NCBI Taxonomy" id="1121919"/>
    <lineage>
        <taxon>Bacteria</taxon>
        <taxon>Bacillati</taxon>
        <taxon>Bacillota</taxon>
        <taxon>Clostridia</taxon>
        <taxon>Peptostreptococcales</taxon>
        <taxon>Thermotaleaceae</taxon>
        <taxon>Geosporobacter</taxon>
    </lineage>
</organism>
<dbReference type="PROSITE" id="PS51932">
    <property type="entry name" value="BMV"/>
    <property type="match status" value="1"/>
</dbReference>
<protein>
    <submittedName>
        <fullName evidence="4">Ethanolamine utilization protein EutN</fullName>
    </submittedName>
</protein>
<dbReference type="GO" id="GO:0031470">
    <property type="term" value="C:carboxysome"/>
    <property type="evidence" value="ECO:0007669"/>
    <property type="project" value="UniProtKB-SubCell"/>
</dbReference>
<dbReference type="AlphaFoldDB" id="A0A1M6JSC3"/>
<dbReference type="RefSeq" id="WP_110941345.1">
    <property type="nucleotide sequence ID" value="NZ_FQZV01000027.1"/>
</dbReference>
<dbReference type="Proteomes" id="UP000184536">
    <property type="component" value="Unassembled WGS sequence"/>
</dbReference>
<dbReference type="PANTHER" id="PTHR36539">
    <property type="entry name" value="ETHANOLAMINE UTILIZATION PROTEIN EUTN"/>
    <property type="match status" value="1"/>
</dbReference>
<sequence>MIIGKVIGNVWATRKEEALRGLKFLVVQPLDRFGSDGGSTLVAVDMIGAGVGERVLVVQGSSARRIEGKAEVPVDAAVVGIIDSVEIESQ</sequence>
<evidence type="ECO:0000256" key="3">
    <source>
        <dbReference type="ARBA" id="ARBA00024446"/>
    </source>
</evidence>